<dbReference type="Pfam" id="PF18802">
    <property type="entry name" value="CxC1"/>
    <property type="match status" value="1"/>
</dbReference>
<evidence type="ECO:0000313" key="3">
    <source>
        <dbReference type="EMBL" id="KIM60177.1"/>
    </source>
</evidence>
<feature type="signal peptide" evidence="1">
    <location>
        <begin position="1"/>
        <end position="15"/>
    </location>
</feature>
<dbReference type="HOGENOM" id="CLU_004552_5_0_1"/>
<accession>A0A0C3A634</accession>
<dbReference type="Proteomes" id="UP000053989">
    <property type="component" value="Unassembled WGS sequence"/>
</dbReference>
<name>A0A0C3A634_9AGAM</name>
<evidence type="ECO:0000313" key="4">
    <source>
        <dbReference type="Proteomes" id="UP000053989"/>
    </source>
</evidence>
<reference evidence="4" key="2">
    <citation type="submission" date="2015-01" db="EMBL/GenBank/DDBJ databases">
        <title>Evolutionary Origins and Diversification of the Mycorrhizal Mutualists.</title>
        <authorList>
            <consortium name="DOE Joint Genome Institute"/>
            <consortium name="Mycorrhizal Genomics Consortium"/>
            <person name="Kohler A."/>
            <person name="Kuo A."/>
            <person name="Nagy L.G."/>
            <person name="Floudas D."/>
            <person name="Copeland A."/>
            <person name="Barry K.W."/>
            <person name="Cichocki N."/>
            <person name="Veneault-Fourrey C."/>
            <person name="LaButti K."/>
            <person name="Lindquist E.A."/>
            <person name="Lipzen A."/>
            <person name="Lundell T."/>
            <person name="Morin E."/>
            <person name="Murat C."/>
            <person name="Riley R."/>
            <person name="Ohm R."/>
            <person name="Sun H."/>
            <person name="Tunlid A."/>
            <person name="Henrissat B."/>
            <person name="Grigoriev I.V."/>
            <person name="Hibbett D.S."/>
            <person name="Martin F."/>
        </authorList>
    </citation>
    <scope>NUCLEOTIDE SEQUENCE [LARGE SCALE GENOMIC DNA]</scope>
    <source>
        <strain evidence="4">Foug A</strain>
    </source>
</reference>
<evidence type="ECO:0000256" key="1">
    <source>
        <dbReference type="SAM" id="SignalP"/>
    </source>
</evidence>
<dbReference type="STRING" id="1036808.A0A0C3A634"/>
<evidence type="ECO:0000259" key="2">
    <source>
        <dbReference type="Pfam" id="PF18802"/>
    </source>
</evidence>
<keyword evidence="1" id="KW-0732">Signal</keyword>
<sequence length="186" mass="20803">MQSIGLLVCSCATAAQQLLQLGYFPCAPLAPTLAVSLKVLTFVKKLFVHIPPNTSAWCEAFQSYLGSMGYTIDAKDGIRRRFSNAYHWYCILDITVDQYIQQSTQVCSSLHSVTSYTNTSLPALPVLSSTTSPPVLIQTHTSSSLNFPIHTKRCPSEYLHYRCPLCFGGSYQTDINQNRWDSWSVY</sequence>
<gene>
    <name evidence="3" type="ORF">SCLCIDRAFT_124774</name>
</gene>
<dbReference type="InParanoid" id="A0A0C3A634"/>
<dbReference type="InterPro" id="IPR041320">
    <property type="entry name" value="CxC1"/>
</dbReference>
<dbReference type="EMBL" id="KN822065">
    <property type="protein sequence ID" value="KIM60177.1"/>
    <property type="molecule type" value="Genomic_DNA"/>
</dbReference>
<feature type="domain" description="CxC1-like cysteine cluster associated with KDZ transposases" evidence="2">
    <location>
        <begin position="7"/>
        <end position="65"/>
    </location>
</feature>
<reference evidence="3 4" key="1">
    <citation type="submission" date="2014-04" db="EMBL/GenBank/DDBJ databases">
        <authorList>
            <consortium name="DOE Joint Genome Institute"/>
            <person name="Kuo A."/>
            <person name="Kohler A."/>
            <person name="Nagy L.G."/>
            <person name="Floudas D."/>
            <person name="Copeland A."/>
            <person name="Barry K.W."/>
            <person name="Cichocki N."/>
            <person name="Veneault-Fourrey C."/>
            <person name="LaButti K."/>
            <person name="Lindquist E.A."/>
            <person name="Lipzen A."/>
            <person name="Lundell T."/>
            <person name="Morin E."/>
            <person name="Murat C."/>
            <person name="Sun H."/>
            <person name="Tunlid A."/>
            <person name="Henrissat B."/>
            <person name="Grigoriev I.V."/>
            <person name="Hibbett D.S."/>
            <person name="Martin F."/>
            <person name="Nordberg H.P."/>
            <person name="Cantor M.N."/>
            <person name="Hua S.X."/>
        </authorList>
    </citation>
    <scope>NUCLEOTIDE SEQUENCE [LARGE SCALE GENOMIC DNA]</scope>
    <source>
        <strain evidence="3 4">Foug A</strain>
    </source>
</reference>
<proteinExistence type="predicted"/>
<feature type="chain" id="PRO_5011977558" description="CxC1-like cysteine cluster associated with KDZ transposases domain-containing protein" evidence="1">
    <location>
        <begin position="16"/>
        <end position="186"/>
    </location>
</feature>
<dbReference type="OrthoDB" id="3364670at2759"/>
<organism evidence="3 4">
    <name type="scientific">Scleroderma citrinum Foug A</name>
    <dbReference type="NCBI Taxonomy" id="1036808"/>
    <lineage>
        <taxon>Eukaryota</taxon>
        <taxon>Fungi</taxon>
        <taxon>Dikarya</taxon>
        <taxon>Basidiomycota</taxon>
        <taxon>Agaricomycotina</taxon>
        <taxon>Agaricomycetes</taxon>
        <taxon>Agaricomycetidae</taxon>
        <taxon>Boletales</taxon>
        <taxon>Sclerodermatineae</taxon>
        <taxon>Sclerodermataceae</taxon>
        <taxon>Scleroderma</taxon>
    </lineage>
</organism>
<dbReference type="AlphaFoldDB" id="A0A0C3A634"/>
<protein>
    <recommendedName>
        <fullName evidence="2">CxC1-like cysteine cluster associated with KDZ transposases domain-containing protein</fullName>
    </recommendedName>
</protein>
<keyword evidence="4" id="KW-1185">Reference proteome</keyword>